<reference evidence="1 2" key="2">
    <citation type="journal article" date="2022" name="Mol. Ecol. Resour.">
        <title>The genomes of chicory, endive, great burdock and yacon provide insights into Asteraceae paleo-polyploidization history and plant inulin production.</title>
        <authorList>
            <person name="Fan W."/>
            <person name="Wang S."/>
            <person name="Wang H."/>
            <person name="Wang A."/>
            <person name="Jiang F."/>
            <person name="Liu H."/>
            <person name="Zhao H."/>
            <person name="Xu D."/>
            <person name="Zhang Y."/>
        </authorList>
    </citation>
    <scope>NUCLEOTIDE SEQUENCE [LARGE SCALE GENOMIC DNA]</scope>
    <source>
        <strain evidence="2">cv. Niubang</strain>
    </source>
</reference>
<proteinExistence type="predicted"/>
<accession>A0ACB9CJF4</accession>
<protein>
    <submittedName>
        <fullName evidence="1">Uncharacterized protein</fullName>
    </submittedName>
</protein>
<gene>
    <name evidence="1" type="ORF">L6452_13870</name>
</gene>
<sequence length="72" mass="8054">MGPAKVDNGPEAYKYKRSPEKPLCFVPHLLSSTFFFPFVPFSRKTTVKDGITSKHLVAIVVDDDSVTHPHKP</sequence>
<dbReference type="Proteomes" id="UP001055879">
    <property type="component" value="Linkage Group LG04"/>
</dbReference>
<organism evidence="1 2">
    <name type="scientific">Arctium lappa</name>
    <name type="common">Greater burdock</name>
    <name type="synonym">Lappa major</name>
    <dbReference type="NCBI Taxonomy" id="4217"/>
    <lineage>
        <taxon>Eukaryota</taxon>
        <taxon>Viridiplantae</taxon>
        <taxon>Streptophyta</taxon>
        <taxon>Embryophyta</taxon>
        <taxon>Tracheophyta</taxon>
        <taxon>Spermatophyta</taxon>
        <taxon>Magnoliopsida</taxon>
        <taxon>eudicotyledons</taxon>
        <taxon>Gunneridae</taxon>
        <taxon>Pentapetalae</taxon>
        <taxon>asterids</taxon>
        <taxon>campanulids</taxon>
        <taxon>Asterales</taxon>
        <taxon>Asteraceae</taxon>
        <taxon>Carduoideae</taxon>
        <taxon>Cardueae</taxon>
        <taxon>Arctiinae</taxon>
        <taxon>Arctium</taxon>
    </lineage>
</organism>
<evidence type="ECO:0000313" key="2">
    <source>
        <dbReference type="Proteomes" id="UP001055879"/>
    </source>
</evidence>
<evidence type="ECO:0000313" key="1">
    <source>
        <dbReference type="EMBL" id="KAI3734402.1"/>
    </source>
</evidence>
<comment type="caution">
    <text evidence="1">The sequence shown here is derived from an EMBL/GenBank/DDBJ whole genome shotgun (WGS) entry which is preliminary data.</text>
</comment>
<dbReference type="EMBL" id="CM042050">
    <property type="protein sequence ID" value="KAI3734402.1"/>
    <property type="molecule type" value="Genomic_DNA"/>
</dbReference>
<reference evidence="2" key="1">
    <citation type="journal article" date="2022" name="Mol. Ecol. Resour.">
        <title>The genomes of chicory, endive, great burdock and yacon provide insights into Asteraceae palaeo-polyploidization history and plant inulin production.</title>
        <authorList>
            <person name="Fan W."/>
            <person name="Wang S."/>
            <person name="Wang H."/>
            <person name="Wang A."/>
            <person name="Jiang F."/>
            <person name="Liu H."/>
            <person name="Zhao H."/>
            <person name="Xu D."/>
            <person name="Zhang Y."/>
        </authorList>
    </citation>
    <scope>NUCLEOTIDE SEQUENCE [LARGE SCALE GENOMIC DNA]</scope>
    <source>
        <strain evidence="2">cv. Niubang</strain>
    </source>
</reference>
<keyword evidence="2" id="KW-1185">Reference proteome</keyword>
<name>A0ACB9CJF4_ARCLA</name>